<reference evidence="1 2" key="1">
    <citation type="submission" date="2022-01" db="EMBL/GenBank/DDBJ databases">
        <title>Dethiosulfovibrio faecalis sp. nov., a novel proteolytic, non-sulfur-reducing bacterium isolated from a marine aquaculture solid waste bioreactor.</title>
        <authorList>
            <person name="Grabowski S."/>
            <person name="Apolinario E."/>
            <person name="Schneider N."/>
            <person name="Marshall C.W."/>
            <person name="Sowers K.R."/>
        </authorList>
    </citation>
    <scope>NUCLEOTIDE SEQUENCE [LARGE SCALE GENOMIC DNA]</scope>
    <source>
        <strain evidence="1 2">DSM 12537</strain>
    </source>
</reference>
<dbReference type="PANTHER" id="PTHR33202:SF7">
    <property type="entry name" value="FERRIC UPTAKE REGULATION PROTEIN"/>
    <property type="match status" value="1"/>
</dbReference>
<sequence>MQRRSRQRDAILKVLEVEGVHPTAEDVLAEVRKEIPNVSLGTIYRNLDQLCEAGLIWKIQMEEGPCRYEGNLDGHLHAVCPICGEIRDVWPSGDPIARDSLPKEFAEAEYRLLLISPCERCRCKA</sequence>
<dbReference type="InterPro" id="IPR002481">
    <property type="entry name" value="FUR"/>
</dbReference>
<proteinExistence type="predicted"/>
<dbReference type="RefSeq" id="WP_236099593.1">
    <property type="nucleotide sequence ID" value="NZ_JAKGUD010000008.1"/>
</dbReference>
<dbReference type="InterPro" id="IPR036390">
    <property type="entry name" value="WH_DNA-bd_sf"/>
</dbReference>
<dbReference type="InterPro" id="IPR036388">
    <property type="entry name" value="WH-like_DNA-bd_sf"/>
</dbReference>
<dbReference type="CDD" id="cd07153">
    <property type="entry name" value="Fur_like"/>
    <property type="match status" value="1"/>
</dbReference>
<evidence type="ECO:0000313" key="1">
    <source>
        <dbReference type="EMBL" id="MCF4142877.1"/>
    </source>
</evidence>
<comment type="caution">
    <text evidence="1">The sequence shown here is derived from an EMBL/GenBank/DDBJ whole genome shotgun (WGS) entry which is preliminary data.</text>
</comment>
<dbReference type="Proteomes" id="UP001200430">
    <property type="component" value="Unassembled WGS sequence"/>
</dbReference>
<gene>
    <name evidence="1" type="ORF">L2W38_08600</name>
</gene>
<dbReference type="EMBL" id="JAKGUD010000008">
    <property type="protein sequence ID" value="MCF4142877.1"/>
    <property type="molecule type" value="Genomic_DNA"/>
</dbReference>
<protein>
    <submittedName>
        <fullName evidence="1">Transcriptional repressor</fullName>
    </submittedName>
</protein>
<organism evidence="1 2">
    <name type="scientific">Dethiosulfovibrio marinus</name>
    <dbReference type="NCBI Taxonomy" id="133532"/>
    <lineage>
        <taxon>Bacteria</taxon>
        <taxon>Thermotogati</taxon>
        <taxon>Synergistota</taxon>
        <taxon>Synergistia</taxon>
        <taxon>Synergistales</taxon>
        <taxon>Dethiosulfovibrionaceae</taxon>
        <taxon>Dethiosulfovibrio</taxon>
    </lineage>
</organism>
<evidence type="ECO:0000313" key="2">
    <source>
        <dbReference type="Proteomes" id="UP001200430"/>
    </source>
</evidence>
<dbReference type="Gene3D" id="1.10.10.10">
    <property type="entry name" value="Winged helix-like DNA-binding domain superfamily/Winged helix DNA-binding domain"/>
    <property type="match status" value="1"/>
</dbReference>
<dbReference type="SUPFAM" id="SSF46785">
    <property type="entry name" value="Winged helix' DNA-binding domain"/>
    <property type="match status" value="1"/>
</dbReference>
<dbReference type="Pfam" id="PF01475">
    <property type="entry name" value="FUR"/>
    <property type="match status" value="1"/>
</dbReference>
<dbReference type="PANTHER" id="PTHR33202">
    <property type="entry name" value="ZINC UPTAKE REGULATION PROTEIN"/>
    <property type="match status" value="1"/>
</dbReference>
<keyword evidence="2" id="KW-1185">Reference proteome</keyword>
<accession>A0ABS9ERU6</accession>
<name>A0ABS9ERU6_9BACT</name>